<dbReference type="EMBL" id="FNBI01000001">
    <property type="protein sequence ID" value="SDE77134.1"/>
    <property type="molecule type" value="Genomic_DNA"/>
</dbReference>
<gene>
    <name evidence="2" type="ORF">SAMN05216557_101473</name>
</gene>
<evidence type="ECO:0000313" key="3">
    <source>
        <dbReference type="Proteomes" id="UP000323502"/>
    </source>
</evidence>
<name>A0A1G7FMQ0_9SPHN</name>
<feature type="region of interest" description="Disordered" evidence="1">
    <location>
        <begin position="43"/>
        <end position="63"/>
    </location>
</feature>
<protein>
    <submittedName>
        <fullName evidence="2">Uncharacterized protein</fullName>
    </submittedName>
</protein>
<keyword evidence="3" id="KW-1185">Reference proteome</keyword>
<dbReference type="Proteomes" id="UP000323502">
    <property type="component" value="Unassembled WGS sequence"/>
</dbReference>
<sequence length="104" mass="11072">MMTVMALLLLGVQTGDAIGAALPSHDLPRRDLMRHAGTRLSAACKGPDCGTEPTRSPFRLDDDDALDPDAKARAIGDDGSRCSVVGARVCTRKPRTLLRAELTN</sequence>
<dbReference type="RefSeq" id="WP_149680998.1">
    <property type="nucleotide sequence ID" value="NZ_FNBI01000001.1"/>
</dbReference>
<accession>A0A1G7FMQ0</accession>
<evidence type="ECO:0000313" key="2">
    <source>
        <dbReference type="EMBL" id="SDE77134.1"/>
    </source>
</evidence>
<reference evidence="2 3" key="1">
    <citation type="submission" date="2016-10" db="EMBL/GenBank/DDBJ databases">
        <authorList>
            <person name="Varghese N."/>
            <person name="Submissions S."/>
        </authorList>
    </citation>
    <scope>NUCLEOTIDE SEQUENCE [LARGE SCALE GENOMIC DNA]</scope>
    <source>
        <strain evidence="2 3">S7-754</strain>
    </source>
</reference>
<organism evidence="2 3">
    <name type="scientific">Sphingomonas carotinifaciens</name>
    <dbReference type="NCBI Taxonomy" id="1166323"/>
    <lineage>
        <taxon>Bacteria</taxon>
        <taxon>Pseudomonadati</taxon>
        <taxon>Pseudomonadota</taxon>
        <taxon>Alphaproteobacteria</taxon>
        <taxon>Sphingomonadales</taxon>
        <taxon>Sphingomonadaceae</taxon>
        <taxon>Sphingomonas</taxon>
    </lineage>
</organism>
<proteinExistence type="predicted"/>
<dbReference type="AlphaFoldDB" id="A0A1G7FMQ0"/>
<evidence type="ECO:0000256" key="1">
    <source>
        <dbReference type="SAM" id="MobiDB-lite"/>
    </source>
</evidence>